<dbReference type="Proteomes" id="UP001551482">
    <property type="component" value="Unassembled WGS sequence"/>
</dbReference>
<dbReference type="PANTHER" id="PTHR46796">
    <property type="entry name" value="HTH-TYPE TRANSCRIPTIONAL ACTIVATOR RHAS-RELATED"/>
    <property type="match status" value="1"/>
</dbReference>
<gene>
    <name evidence="5" type="ORF">AB0C36_27260</name>
</gene>
<dbReference type="InterPro" id="IPR018060">
    <property type="entry name" value="HTH_AraC"/>
</dbReference>
<dbReference type="InterPro" id="IPR035418">
    <property type="entry name" value="AraC-bd_2"/>
</dbReference>
<keyword evidence="1" id="KW-0805">Transcription regulation</keyword>
<dbReference type="InterPro" id="IPR009057">
    <property type="entry name" value="Homeodomain-like_sf"/>
</dbReference>
<keyword evidence="2" id="KW-0238">DNA-binding</keyword>
<dbReference type="Pfam" id="PF12833">
    <property type="entry name" value="HTH_18"/>
    <property type="match status" value="1"/>
</dbReference>
<evidence type="ECO:0000256" key="3">
    <source>
        <dbReference type="ARBA" id="ARBA00023163"/>
    </source>
</evidence>
<organism evidence="5 6">
    <name type="scientific">Streptodolium elevatio</name>
    <dbReference type="NCBI Taxonomy" id="3157996"/>
    <lineage>
        <taxon>Bacteria</taxon>
        <taxon>Bacillati</taxon>
        <taxon>Actinomycetota</taxon>
        <taxon>Actinomycetes</taxon>
        <taxon>Kitasatosporales</taxon>
        <taxon>Streptomycetaceae</taxon>
        <taxon>Streptodolium</taxon>
    </lineage>
</organism>
<comment type="caution">
    <text evidence="5">The sequence shown here is derived from an EMBL/GenBank/DDBJ whole genome shotgun (WGS) entry which is preliminary data.</text>
</comment>
<proteinExistence type="predicted"/>
<protein>
    <submittedName>
        <fullName evidence="5">Helix-turn-helix domain-containing protein</fullName>
    </submittedName>
</protein>
<feature type="domain" description="HTH araC/xylS-type" evidence="4">
    <location>
        <begin position="213"/>
        <end position="314"/>
    </location>
</feature>
<accession>A0ABV3DN72</accession>
<dbReference type="RefSeq" id="WP_358358762.1">
    <property type="nucleotide sequence ID" value="NZ_JBEZFP010000082.1"/>
</dbReference>
<dbReference type="PROSITE" id="PS01124">
    <property type="entry name" value="HTH_ARAC_FAMILY_2"/>
    <property type="match status" value="1"/>
</dbReference>
<reference evidence="5 6" key="1">
    <citation type="submission" date="2024-06" db="EMBL/GenBank/DDBJ databases">
        <title>The Natural Products Discovery Center: Release of the First 8490 Sequenced Strains for Exploring Actinobacteria Biosynthetic Diversity.</title>
        <authorList>
            <person name="Kalkreuter E."/>
            <person name="Kautsar S.A."/>
            <person name="Yang D."/>
            <person name="Bader C.D."/>
            <person name="Teijaro C.N."/>
            <person name="Fluegel L."/>
            <person name="Davis C.M."/>
            <person name="Simpson J.R."/>
            <person name="Lauterbach L."/>
            <person name="Steele A.D."/>
            <person name="Gui C."/>
            <person name="Meng S."/>
            <person name="Li G."/>
            <person name="Viehrig K."/>
            <person name="Ye F."/>
            <person name="Su P."/>
            <person name="Kiefer A.F."/>
            <person name="Nichols A."/>
            <person name="Cepeda A.J."/>
            <person name="Yan W."/>
            <person name="Fan B."/>
            <person name="Jiang Y."/>
            <person name="Adhikari A."/>
            <person name="Zheng C.-J."/>
            <person name="Schuster L."/>
            <person name="Cowan T.M."/>
            <person name="Smanski M.J."/>
            <person name="Chevrette M.G."/>
            <person name="De Carvalho L.P.S."/>
            <person name="Shen B."/>
        </authorList>
    </citation>
    <scope>NUCLEOTIDE SEQUENCE [LARGE SCALE GENOMIC DNA]</scope>
    <source>
        <strain evidence="5 6">NPDC048946</strain>
    </source>
</reference>
<keyword evidence="3" id="KW-0804">Transcription</keyword>
<sequence length="320" mass="35050">MPCYPGTGAAPDVDVWREILRDSIVELDATPLGPPDRHAYTGWVNVLDLGAVSISDVASDPVRVARTPRLISRNPVDFYHLLLARRPSRAAAGTYHGLLRPGDAVLVDSTQPYSLTADRFAHYLSINVPRSALRRDLAAAPVLGGVIPARDPMLRVLAAVVTELGRNVNDLTTETMAEVGHTTYELLMSTLRASMGAGARPGDVHLSRTAQLARMRVFIRRNLADPALSPRMLADAFGVSIRYVELVFREAGSSPARSIRDTRLDEARRMLADPRQRHRSIAAVAHSVGIGDPDVLARAFRGRYGTTPREYRHDRASGIR</sequence>
<dbReference type="SMART" id="SM00342">
    <property type="entry name" value="HTH_ARAC"/>
    <property type="match status" value="1"/>
</dbReference>
<dbReference type="Gene3D" id="1.10.10.60">
    <property type="entry name" value="Homeodomain-like"/>
    <property type="match status" value="1"/>
</dbReference>
<name>A0ABV3DN72_9ACTN</name>
<evidence type="ECO:0000313" key="5">
    <source>
        <dbReference type="EMBL" id="MEU8137204.1"/>
    </source>
</evidence>
<dbReference type="EMBL" id="JBEZFP010000082">
    <property type="protein sequence ID" value="MEU8137204.1"/>
    <property type="molecule type" value="Genomic_DNA"/>
</dbReference>
<evidence type="ECO:0000256" key="1">
    <source>
        <dbReference type="ARBA" id="ARBA00023015"/>
    </source>
</evidence>
<dbReference type="InterPro" id="IPR050204">
    <property type="entry name" value="AraC_XylS_family_regulators"/>
</dbReference>
<evidence type="ECO:0000256" key="2">
    <source>
        <dbReference type="ARBA" id="ARBA00023125"/>
    </source>
</evidence>
<keyword evidence="6" id="KW-1185">Reference proteome</keyword>
<evidence type="ECO:0000259" key="4">
    <source>
        <dbReference type="PROSITE" id="PS01124"/>
    </source>
</evidence>
<evidence type="ECO:0000313" key="6">
    <source>
        <dbReference type="Proteomes" id="UP001551482"/>
    </source>
</evidence>
<dbReference type="PANTHER" id="PTHR46796:SF6">
    <property type="entry name" value="ARAC SUBFAMILY"/>
    <property type="match status" value="1"/>
</dbReference>
<dbReference type="Pfam" id="PF14525">
    <property type="entry name" value="AraC_binding_2"/>
    <property type="match status" value="1"/>
</dbReference>
<dbReference type="SUPFAM" id="SSF46689">
    <property type="entry name" value="Homeodomain-like"/>
    <property type="match status" value="1"/>
</dbReference>